<keyword evidence="4 6" id="KW-0460">Magnesium</keyword>
<feature type="active site" description="Proton acceptor" evidence="5">
    <location>
        <position position="245"/>
    </location>
</feature>
<dbReference type="InterPro" id="IPR036691">
    <property type="entry name" value="Endo/exonu/phosph_ase_sf"/>
</dbReference>
<name>A0A8A7K6H9_9FIRM</name>
<evidence type="ECO:0000256" key="1">
    <source>
        <dbReference type="ARBA" id="ARBA00007092"/>
    </source>
</evidence>
<dbReference type="PANTHER" id="PTHR22748">
    <property type="entry name" value="AP ENDONUCLEASE"/>
    <property type="match status" value="1"/>
</dbReference>
<dbReference type="EC" id="3.1.11.2" evidence="9"/>
<evidence type="ECO:0000259" key="8">
    <source>
        <dbReference type="Pfam" id="PF03372"/>
    </source>
</evidence>
<feature type="site" description="Transition state stabilizer" evidence="7">
    <location>
        <position position="150"/>
    </location>
</feature>
<evidence type="ECO:0000313" key="10">
    <source>
        <dbReference type="Proteomes" id="UP000665020"/>
    </source>
</evidence>
<evidence type="ECO:0000256" key="7">
    <source>
        <dbReference type="PIRSR" id="PIRSR604808-3"/>
    </source>
</evidence>
<keyword evidence="10" id="KW-1185">Reference proteome</keyword>
<keyword evidence="3 9" id="KW-0378">Hydrolase</keyword>
<accession>A0A8A7K6H9</accession>
<dbReference type="RefSeq" id="WP_230869013.1">
    <property type="nucleotide sequence ID" value="NZ_CP046640.1"/>
</dbReference>
<evidence type="ECO:0000256" key="5">
    <source>
        <dbReference type="PIRSR" id="PIRSR604808-1"/>
    </source>
</evidence>
<reference evidence="9" key="1">
    <citation type="submission" date="2019-12" db="EMBL/GenBank/DDBJ databases">
        <authorList>
            <person name="zhang j."/>
            <person name="sun C.M."/>
        </authorList>
    </citation>
    <scope>NUCLEOTIDE SEQUENCE</scope>
    <source>
        <strain evidence="9">NS-1</strain>
    </source>
</reference>
<dbReference type="EMBL" id="CP046640">
    <property type="protein sequence ID" value="QTL97383.1"/>
    <property type="molecule type" value="Genomic_DNA"/>
</dbReference>
<dbReference type="InterPro" id="IPR005135">
    <property type="entry name" value="Endo/exonuclease/phosphatase"/>
</dbReference>
<feature type="binding site" evidence="6">
    <location>
        <position position="245"/>
    </location>
    <ligand>
        <name>Mg(2+)</name>
        <dbReference type="ChEBI" id="CHEBI:18420"/>
        <label>1</label>
    </ligand>
</feature>
<sequence>MKIYSWNVNGIRAIKRKGFLDWMVEEQPDIIGLQETKIQDEQISDDLRDIEGYKSYFSFAERKGYSGVALYTKKEPISVRHGLGIERFDKEGRVLMAEYPEFTLLNVYFPNGKRNKTRLKYKLDFYDDILDFCEGLRKKGQELIIFGDYNTAHHEIDLKNPRANEDTSGFLPIEREWFDKLLKYGYLDTYRYFYPDKVEYSWWSYRTRARERNAGWRIDYHFVSEGLAEKIKDAEIMTDVMGSDHCPVTLELELS</sequence>
<dbReference type="PANTHER" id="PTHR22748:SF6">
    <property type="entry name" value="DNA-(APURINIC OR APYRIMIDINIC SITE) ENDONUCLEASE"/>
    <property type="match status" value="1"/>
</dbReference>
<dbReference type="PROSITE" id="PS51435">
    <property type="entry name" value="AP_NUCLEASE_F1_4"/>
    <property type="match status" value="1"/>
</dbReference>
<dbReference type="PROSITE" id="PS00726">
    <property type="entry name" value="AP_NUCLEASE_F1_1"/>
    <property type="match status" value="1"/>
</dbReference>
<feature type="active site" description="Proton donor/acceptor" evidence="5">
    <location>
        <position position="148"/>
    </location>
</feature>
<dbReference type="GO" id="GO:0006284">
    <property type="term" value="P:base-excision repair"/>
    <property type="evidence" value="ECO:0007669"/>
    <property type="project" value="TreeGrafter"/>
</dbReference>
<dbReference type="FunFam" id="3.60.10.10:FF:000026">
    <property type="entry name" value="Exodeoxyribonuclease III"/>
    <property type="match status" value="1"/>
</dbReference>
<dbReference type="KEGG" id="ifn:GM661_04975"/>
<dbReference type="GO" id="GO:0008081">
    <property type="term" value="F:phosphoric diester hydrolase activity"/>
    <property type="evidence" value="ECO:0007669"/>
    <property type="project" value="TreeGrafter"/>
</dbReference>
<dbReference type="InterPro" id="IPR020847">
    <property type="entry name" value="AP_endonuclease_F1_BS"/>
</dbReference>
<feature type="binding site" evidence="6">
    <location>
        <position position="244"/>
    </location>
    <ligand>
        <name>Mg(2+)</name>
        <dbReference type="ChEBI" id="CHEBI:18420"/>
        <label>1</label>
    </ligand>
</feature>
<dbReference type="Proteomes" id="UP000665020">
    <property type="component" value="Chromosome"/>
</dbReference>
<comment type="similarity">
    <text evidence="1">Belongs to the DNA repair enzymes AP/ExoA family.</text>
</comment>
<feature type="binding site" evidence="6">
    <location>
        <position position="7"/>
    </location>
    <ligand>
        <name>Mg(2+)</name>
        <dbReference type="ChEBI" id="CHEBI:18420"/>
        <label>1</label>
    </ligand>
</feature>
<feature type="binding site" evidence="6">
    <location>
        <position position="35"/>
    </location>
    <ligand>
        <name>Mg(2+)</name>
        <dbReference type="ChEBI" id="CHEBI:18420"/>
        <label>1</label>
    </ligand>
</feature>
<dbReference type="AlphaFoldDB" id="A0A8A7K6H9"/>
<feature type="site" description="Important for catalytic activity" evidence="7">
    <location>
        <position position="219"/>
    </location>
</feature>
<dbReference type="NCBIfam" id="TIGR00633">
    <property type="entry name" value="xth"/>
    <property type="match status" value="1"/>
</dbReference>
<feature type="binding site" evidence="6">
    <location>
        <position position="148"/>
    </location>
    <ligand>
        <name>Mg(2+)</name>
        <dbReference type="ChEBI" id="CHEBI:18420"/>
        <label>1</label>
    </ligand>
</feature>
<keyword evidence="6" id="KW-0464">Manganese</keyword>
<comment type="cofactor">
    <cofactor evidence="6">
        <name>Mg(2+)</name>
        <dbReference type="ChEBI" id="CHEBI:18420"/>
    </cofactor>
    <cofactor evidence="6">
        <name>Mn(2+)</name>
        <dbReference type="ChEBI" id="CHEBI:29035"/>
    </cofactor>
    <text evidence="6">Probably binds two magnesium or manganese ions per subunit.</text>
</comment>
<dbReference type="Pfam" id="PF03372">
    <property type="entry name" value="Exo_endo_phos"/>
    <property type="match status" value="1"/>
</dbReference>
<gene>
    <name evidence="9" type="primary">xth</name>
    <name evidence="9" type="ORF">GM661_04975</name>
</gene>
<dbReference type="SUPFAM" id="SSF56219">
    <property type="entry name" value="DNase I-like"/>
    <property type="match status" value="1"/>
</dbReference>
<dbReference type="GO" id="GO:0003906">
    <property type="term" value="F:DNA-(apurinic or apyrimidinic site) endonuclease activity"/>
    <property type="evidence" value="ECO:0007669"/>
    <property type="project" value="TreeGrafter"/>
</dbReference>
<dbReference type="GO" id="GO:0008311">
    <property type="term" value="F:double-stranded DNA 3'-5' DNA exonuclease activity"/>
    <property type="evidence" value="ECO:0007669"/>
    <property type="project" value="UniProtKB-EC"/>
</dbReference>
<dbReference type="InterPro" id="IPR004808">
    <property type="entry name" value="AP_endonuc_1"/>
</dbReference>
<evidence type="ECO:0000256" key="3">
    <source>
        <dbReference type="ARBA" id="ARBA00022801"/>
    </source>
</evidence>
<dbReference type="NCBIfam" id="TIGR00195">
    <property type="entry name" value="exoDNase_III"/>
    <property type="match status" value="1"/>
</dbReference>
<dbReference type="GO" id="GO:0046872">
    <property type="term" value="F:metal ion binding"/>
    <property type="evidence" value="ECO:0007669"/>
    <property type="project" value="UniProtKB-KW"/>
</dbReference>
<organism evidence="9 10">
    <name type="scientific">Iocasia fonsfrigidae</name>
    <dbReference type="NCBI Taxonomy" id="2682810"/>
    <lineage>
        <taxon>Bacteria</taxon>
        <taxon>Bacillati</taxon>
        <taxon>Bacillota</taxon>
        <taxon>Clostridia</taxon>
        <taxon>Halanaerobiales</taxon>
        <taxon>Halanaerobiaceae</taxon>
        <taxon>Iocasia</taxon>
    </lineage>
</organism>
<feature type="binding site" evidence="6">
    <location>
        <position position="150"/>
    </location>
    <ligand>
        <name>Mg(2+)</name>
        <dbReference type="ChEBI" id="CHEBI:18420"/>
        <label>1</label>
    </ligand>
</feature>
<dbReference type="CDD" id="cd09085">
    <property type="entry name" value="Mth212-like_AP-endo"/>
    <property type="match status" value="1"/>
</dbReference>
<protein>
    <submittedName>
        <fullName evidence="9">Exodeoxyribonuclease III</fullName>
        <ecNumber evidence="9">3.1.11.2</ecNumber>
    </submittedName>
</protein>
<evidence type="ECO:0000256" key="6">
    <source>
        <dbReference type="PIRSR" id="PIRSR604808-2"/>
    </source>
</evidence>
<feature type="site" description="Interaction with DNA substrate" evidence="7">
    <location>
        <position position="245"/>
    </location>
</feature>
<dbReference type="GO" id="GO:0003677">
    <property type="term" value="F:DNA binding"/>
    <property type="evidence" value="ECO:0007669"/>
    <property type="project" value="InterPro"/>
</dbReference>
<keyword evidence="2 6" id="KW-0479">Metal-binding</keyword>
<proteinExistence type="inferred from homology"/>
<evidence type="ECO:0000313" key="9">
    <source>
        <dbReference type="EMBL" id="QTL97383.1"/>
    </source>
</evidence>
<dbReference type="Gene3D" id="3.60.10.10">
    <property type="entry name" value="Endonuclease/exonuclease/phosphatase"/>
    <property type="match status" value="1"/>
</dbReference>
<feature type="active site" evidence="5">
    <location>
        <position position="108"/>
    </location>
</feature>
<evidence type="ECO:0000256" key="4">
    <source>
        <dbReference type="ARBA" id="ARBA00022842"/>
    </source>
</evidence>
<feature type="domain" description="Endonuclease/exonuclease/phosphatase" evidence="8">
    <location>
        <begin position="5"/>
        <end position="245"/>
    </location>
</feature>
<evidence type="ECO:0000256" key="2">
    <source>
        <dbReference type="ARBA" id="ARBA00022723"/>
    </source>
</evidence>